<dbReference type="Pfam" id="PF10604">
    <property type="entry name" value="Polyketide_cyc2"/>
    <property type="match status" value="1"/>
</dbReference>
<dbReference type="EMBL" id="JBHSXX010000001">
    <property type="protein sequence ID" value="MFC6866035.1"/>
    <property type="molecule type" value="Genomic_DNA"/>
</dbReference>
<protein>
    <submittedName>
        <fullName evidence="1">SRPBCC family protein</fullName>
    </submittedName>
</protein>
<comment type="caution">
    <text evidence="1">The sequence shown here is derived from an EMBL/GenBank/DDBJ whole genome shotgun (WGS) entry which is preliminary data.</text>
</comment>
<evidence type="ECO:0000313" key="2">
    <source>
        <dbReference type="Proteomes" id="UP001596337"/>
    </source>
</evidence>
<accession>A0ABW2BSS8</accession>
<reference evidence="2" key="1">
    <citation type="journal article" date="2019" name="Int. J. Syst. Evol. Microbiol.">
        <title>The Global Catalogue of Microorganisms (GCM) 10K type strain sequencing project: providing services to taxonomists for standard genome sequencing and annotation.</title>
        <authorList>
            <consortium name="The Broad Institute Genomics Platform"/>
            <consortium name="The Broad Institute Genome Sequencing Center for Infectious Disease"/>
            <person name="Wu L."/>
            <person name="Ma J."/>
        </authorList>
    </citation>
    <scope>NUCLEOTIDE SEQUENCE [LARGE SCALE GENOMIC DNA]</scope>
    <source>
        <strain evidence="2">KCTC 32255</strain>
    </source>
</reference>
<sequence length="149" mass="15857">MPAESFTFEVSRTSDADAATLFALVSDGARWSEWAKPLIASSSLVKPGADAPNGVGSIRKLGAGPVGVKEETTAYEQDRLHAYKLLTPGPVSNYRAEVRLEPRAGGGTNLTWHGTFDEKIPGTGKFARRGLAKFIGAVADKAIKAAERR</sequence>
<keyword evidence="2" id="KW-1185">Reference proteome</keyword>
<gene>
    <name evidence="1" type="ORF">ACFQGD_02635</name>
</gene>
<dbReference type="Proteomes" id="UP001596337">
    <property type="component" value="Unassembled WGS sequence"/>
</dbReference>
<proteinExistence type="predicted"/>
<dbReference type="RefSeq" id="WP_345406877.1">
    <property type="nucleotide sequence ID" value="NZ_BAABLA010000123.1"/>
</dbReference>
<dbReference type="Gene3D" id="3.30.530.20">
    <property type="match status" value="1"/>
</dbReference>
<organism evidence="1 2">
    <name type="scientific">Haloechinothrix salitolerans</name>
    <dbReference type="NCBI Taxonomy" id="926830"/>
    <lineage>
        <taxon>Bacteria</taxon>
        <taxon>Bacillati</taxon>
        <taxon>Actinomycetota</taxon>
        <taxon>Actinomycetes</taxon>
        <taxon>Pseudonocardiales</taxon>
        <taxon>Pseudonocardiaceae</taxon>
        <taxon>Haloechinothrix</taxon>
    </lineage>
</organism>
<dbReference type="CDD" id="cd07821">
    <property type="entry name" value="PYR_PYL_RCAR_like"/>
    <property type="match status" value="1"/>
</dbReference>
<dbReference type="SUPFAM" id="SSF55961">
    <property type="entry name" value="Bet v1-like"/>
    <property type="match status" value="1"/>
</dbReference>
<name>A0ABW2BSS8_9PSEU</name>
<dbReference type="InterPro" id="IPR019587">
    <property type="entry name" value="Polyketide_cyclase/dehydratase"/>
</dbReference>
<dbReference type="InterPro" id="IPR023393">
    <property type="entry name" value="START-like_dom_sf"/>
</dbReference>
<evidence type="ECO:0000313" key="1">
    <source>
        <dbReference type="EMBL" id="MFC6866035.1"/>
    </source>
</evidence>